<evidence type="ECO:0000313" key="3">
    <source>
        <dbReference type="EMBL" id="MDO6120089.1"/>
    </source>
</evidence>
<protein>
    <submittedName>
        <fullName evidence="3">GSCFA domain-containing protein</fullName>
    </submittedName>
</protein>
<organism evidence="3 4">
    <name type="scientific">Shinella curvata</name>
    <dbReference type="NCBI Taxonomy" id="1817964"/>
    <lineage>
        <taxon>Bacteria</taxon>
        <taxon>Pseudomonadati</taxon>
        <taxon>Pseudomonadota</taxon>
        <taxon>Alphaproteobacteria</taxon>
        <taxon>Hyphomicrobiales</taxon>
        <taxon>Rhizobiaceae</taxon>
        <taxon>Shinella</taxon>
    </lineage>
</organism>
<evidence type="ECO:0000256" key="1">
    <source>
        <dbReference type="SAM" id="MobiDB-lite"/>
    </source>
</evidence>
<proteinExistence type="predicted"/>
<keyword evidence="4" id="KW-1185">Reference proteome</keyword>
<dbReference type="RefSeq" id="WP_244759013.1">
    <property type="nucleotide sequence ID" value="NZ_JALJCJ010000001.1"/>
</dbReference>
<gene>
    <name evidence="3" type="ORF">GB928_002700</name>
</gene>
<dbReference type="Pfam" id="PF08885">
    <property type="entry name" value="GSCFA"/>
    <property type="match status" value="1"/>
</dbReference>
<dbReference type="EMBL" id="WHSC02000001">
    <property type="protein sequence ID" value="MDO6120089.1"/>
    <property type="molecule type" value="Genomic_DNA"/>
</dbReference>
<comment type="caution">
    <text evidence="3">The sequence shown here is derived from an EMBL/GenBank/DDBJ whole genome shotgun (WGS) entry which is preliminary data.</text>
</comment>
<name>A0ABT8X8N1_9HYPH</name>
<sequence>MNPYEILPSAAFWKSGVVSANPYKMEGIYRKKFEIDRTARIATAGSCFAQHISRHLNKNGYRVLDVEPAPLGLPREKHLAFGYSTYSARYGNIYTTRQLLQLAREVAGEFIPENVAWQKGDRFVDAMRPAVEPKGLQSRSEVTLHRRHHIKMVEKLFKQLDIFIFTLGLTETWLHRSTGTVYPTAPGTIAGTFDANEFVFQNESYDEVLGAFEECQEIIKRIRGGRPFKVILTVSPVPLTATATGNHVLVATSYSKAVLRSVAGTLSARHEHIDYFPSYEIVTNPRLHSTAFADNLRSVRDETVEFVMGHFFAEHPPVASAKDAPNEESAGDDAKEDVQCEEALLEAFGR</sequence>
<reference evidence="3" key="1">
    <citation type="submission" date="2022-04" db="EMBL/GenBank/DDBJ databases">
        <title>Shinella lacus sp. nov., a novel member of the genus Shinella from water.</title>
        <authorList>
            <person name="Deng Y."/>
        </authorList>
    </citation>
    <scope>NUCLEOTIDE SEQUENCE</scope>
    <source>
        <strain evidence="3">JCM 31239</strain>
    </source>
</reference>
<evidence type="ECO:0000259" key="2">
    <source>
        <dbReference type="Pfam" id="PF08885"/>
    </source>
</evidence>
<accession>A0ABT8X8N1</accession>
<evidence type="ECO:0000313" key="4">
    <source>
        <dbReference type="Proteomes" id="UP001177080"/>
    </source>
</evidence>
<dbReference type="InterPro" id="IPR014982">
    <property type="entry name" value="GSCFA"/>
</dbReference>
<feature type="region of interest" description="Disordered" evidence="1">
    <location>
        <begin position="317"/>
        <end position="336"/>
    </location>
</feature>
<feature type="domain" description="GSCFA" evidence="2">
    <location>
        <begin position="40"/>
        <end position="311"/>
    </location>
</feature>
<dbReference type="Proteomes" id="UP001177080">
    <property type="component" value="Unassembled WGS sequence"/>
</dbReference>